<dbReference type="InterPro" id="IPR036942">
    <property type="entry name" value="Beta-barrel_TonB_sf"/>
</dbReference>
<dbReference type="GO" id="GO:0044718">
    <property type="term" value="P:siderophore transmembrane transport"/>
    <property type="evidence" value="ECO:0007669"/>
    <property type="project" value="TreeGrafter"/>
</dbReference>
<proteinExistence type="predicted"/>
<comment type="caution">
    <text evidence="9">The sequence shown here is derived from an EMBL/GenBank/DDBJ whole genome shotgun (WGS) entry which is preliminary data.</text>
</comment>
<evidence type="ECO:0000259" key="8">
    <source>
        <dbReference type="Pfam" id="PF25183"/>
    </source>
</evidence>
<gene>
    <name evidence="9" type="ORF">D0Y96_20230</name>
</gene>
<evidence type="ECO:0000256" key="1">
    <source>
        <dbReference type="ARBA" id="ARBA00004571"/>
    </source>
</evidence>
<dbReference type="Pfam" id="PF25183">
    <property type="entry name" value="OMP_b-brl_4"/>
    <property type="match status" value="1"/>
</dbReference>
<dbReference type="GO" id="GO:0015344">
    <property type="term" value="F:siderophore uptake transmembrane transporter activity"/>
    <property type="evidence" value="ECO:0007669"/>
    <property type="project" value="TreeGrafter"/>
</dbReference>
<organism evidence="9 10">
    <name type="scientific">Paracidobacterium acidisoli</name>
    <dbReference type="NCBI Taxonomy" id="2303751"/>
    <lineage>
        <taxon>Bacteria</taxon>
        <taxon>Pseudomonadati</taxon>
        <taxon>Acidobacteriota</taxon>
        <taxon>Terriglobia</taxon>
        <taxon>Terriglobales</taxon>
        <taxon>Acidobacteriaceae</taxon>
        <taxon>Paracidobacterium</taxon>
    </lineage>
</organism>
<keyword evidence="2" id="KW-0813">Transport</keyword>
<evidence type="ECO:0000313" key="10">
    <source>
        <dbReference type="Proteomes" id="UP000264702"/>
    </source>
</evidence>
<evidence type="ECO:0000256" key="5">
    <source>
        <dbReference type="ARBA" id="ARBA00022729"/>
    </source>
</evidence>
<sequence>MTGFRSALPFALFVAMLAVFSTISVSGQNITGSIIGQITDSSGAVVAGATVTATDLATSVARATQCNASGQFQLLSMPTGQYRIEVRSSGFKTYTRTPVEVLVDQATRIDVALEVGNTSQQVVVTAQAPLLQVENASLGQVVQGKAVTDMPLNGRNVLSLVALVPGVVPQGGTSTNLTGQNVFAAGNYQIGGGTANQSSTLVDGGPVNVLYGNATMLVPDQDVVQEFRVQTNNNTAEFGMYTGGVINIATKSGSNAFHGTTYEYVRNTIFDATDFFSKRGSNGKQQFHQNQFGGNIGGPIWRNKAFFFFDYQGYRQIYDQPFNANTPTPAELQGDFSAITTKIYDPLTTCGYNGNPACTAAQLSGTAPLRTQFSYNGVPNVIPPDRESAVAKNLIAYPEFGKETSPGTPGTALNNFNKFAPTGGNNDQYTIRGDQQISSKQRTFERYTLWKSKNVAPDPYGNGLVTSSPIAPEAFTTRQIVFGDTYVVNPTTIADLRISWMRWNYNRIPGGIGYNLANAGFPSYFSALTQYNGFADSTSVPRLVFNNPTYSIGGTGLYYSINNNYGIAPTFTKVLGQHTLKAGADLRRLDESYYENGYPGGQWTFDNVFTSGNPSSPGSTGNPVASFFLGYVATGIVPVSPFTYTTLDYQGYYVTDTWQASSKLTVTAGVRYEIPGVYVERHNRTDAFNPTETNPIVGVPGAFDLVATSQHPERGMRSEHFTNFQPRLGIAYRLNEKTVLRAGWGTFMIPSDLQFPESPYQAAINSINNNMVTTVNGNETPYNAFDNPFPSGLLNAPGRNPNFQQTLLGGSASATLADEPNGLTYQWNVTAQRQLPYGIALEAAYAGLHGAHLPVSIAINQLPDKYLAQAASDPDCVGPSANLRTSCFLTKQVTNPFYGKILQGTLQQPTVQQNQLLLPFPQYGNITNTGHYVGVSNYDALQMKLEKRFNSGGVLLGSYTFSKVLTNAETLTSWLDGSPGGATFQDTNNLNGEYALSTFDSRQRLVVSYVYSLPFGKGQRLFAHANGVVNGVIGGWGVNGVTTFQDGFPLGFTATPNTTTTYALAGGLRPNVTQGCDKSESGSMFDRLGGALSKSTYFNTTCFTHPGVFTYGNESRSDNELRTPGIANYDFALFKDTPITEHTSFEFRVESFNLFNRTQFAPPVQVLGNSQFGQITTQQNLPRLLQLAGRLSF</sequence>
<protein>
    <submittedName>
        <fullName evidence="9">TonB-dependent receptor</fullName>
    </submittedName>
</protein>
<dbReference type="InterPro" id="IPR039426">
    <property type="entry name" value="TonB-dep_rcpt-like"/>
</dbReference>
<dbReference type="PANTHER" id="PTHR30069">
    <property type="entry name" value="TONB-DEPENDENT OUTER MEMBRANE RECEPTOR"/>
    <property type="match status" value="1"/>
</dbReference>
<dbReference type="Pfam" id="PF13620">
    <property type="entry name" value="CarboxypepD_reg"/>
    <property type="match status" value="1"/>
</dbReference>
<keyword evidence="10" id="KW-1185">Reference proteome</keyword>
<evidence type="ECO:0000313" key="9">
    <source>
        <dbReference type="EMBL" id="RFU14780.1"/>
    </source>
</evidence>
<name>A0A372III7_9BACT</name>
<dbReference type="Proteomes" id="UP000264702">
    <property type="component" value="Unassembled WGS sequence"/>
</dbReference>
<dbReference type="EMBL" id="QVQT01000011">
    <property type="protein sequence ID" value="RFU14780.1"/>
    <property type="molecule type" value="Genomic_DNA"/>
</dbReference>
<keyword evidence="7" id="KW-0998">Cell outer membrane</keyword>
<keyword evidence="9" id="KW-0675">Receptor</keyword>
<dbReference type="SUPFAM" id="SSF49464">
    <property type="entry name" value="Carboxypeptidase regulatory domain-like"/>
    <property type="match status" value="1"/>
</dbReference>
<dbReference type="AlphaFoldDB" id="A0A372III7"/>
<evidence type="ECO:0000256" key="7">
    <source>
        <dbReference type="ARBA" id="ARBA00023237"/>
    </source>
</evidence>
<evidence type="ECO:0000256" key="4">
    <source>
        <dbReference type="ARBA" id="ARBA00022692"/>
    </source>
</evidence>
<dbReference type="RefSeq" id="WP_117303690.1">
    <property type="nucleotide sequence ID" value="NZ_QVQT02000011.1"/>
</dbReference>
<evidence type="ECO:0000256" key="6">
    <source>
        <dbReference type="ARBA" id="ARBA00023136"/>
    </source>
</evidence>
<dbReference type="GO" id="GO:0009279">
    <property type="term" value="C:cell outer membrane"/>
    <property type="evidence" value="ECO:0007669"/>
    <property type="project" value="UniProtKB-SubCell"/>
</dbReference>
<accession>A0A372III7</accession>
<reference evidence="9 10" key="1">
    <citation type="submission" date="2018-08" db="EMBL/GenBank/DDBJ databases">
        <title>Acidipila sp. 4G-K13, an acidobacterium isolated from forest soil.</title>
        <authorList>
            <person name="Gao Z.-H."/>
            <person name="Qiu L.-H."/>
        </authorList>
    </citation>
    <scope>NUCLEOTIDE SEQUENCE [LARGE SCALE GENOMIC DNA]</scope>
    <source>
        <strain evidence="9 10">4G-K13</strain>
    </source>
</reference>
<keyword evidence="5" id="KW-0732">Signal</keyword>
<evidence type="ECO:0000256" key="2">
    <source>
        <dbReference type="ARBA" id="ARBA00022448"/>
    </source>
</evidence>
<dbReference type="InterPro" id="IPR057601">
    <property type="entry name" value="Oar-like_b-barrel"/>
</dbReference>
<dbReference type="InterPro" id="IPR008969">
    <property type="entry name" value="CarboxyPept-like_regulatory"/>
</dbReference>
<keyword evidence="3" id="KW-1134">Transmembrane beta strand</keyword>
<evidence type="ECO:0000256" key="3">
    <source>
        <dbReference type="ARBA" id="ARBA00022452"/>
    </source>
</evidence>
<dbReference type="Gene3D" id="2.40.170.20">
    <property type="entry name" value="TonB-dependent receptor, beta-barrel domain"/>
    <property type="match status" value="1"/>
</dbReference>
<keyword evidence="6" id="KW-0472">Membrane</keyword>
<keyword evidence="4" id="KW-0812">Transmembrane</keyword>
<comment type="subcellular location">
    <subcellularLocation>
        <location evidence="1">Cell outer membrane</location>
        <topology evidence="1">Multi-pass membrane protein</topology>
    </subcellularLocation>
</comment>
<dbReference type="Gene3D" id="2.60.40.1120">
    <property type="entry name" value="Carboxypeptidase-like, regulatory domain"/>
    <property type="match status" value="1"/>
</dbReference>
<dbReference type="PANTHER" id="PTHR30069:SF29">
    <property type="entry name" value="HEMOGLOBIN AND HEMOGLOBIN-HAPTOGLOBIN-BINDING PROTEIN 1-RELATED"/>
    <property type="match status" value="1"/>
</dbReference>
<dbReference type="OrthoDB" id="97893at2"/>
<dbReference type="SUPFAM" id="SSF56935">
    <property type="entry name" value="Porins"/>
    <property type="match status" value="1"/>
</dbReference>
<feature type="domain" description="TonB-dependent transporter Oar-like beta-barrel" evidence="8">
    <location>
        <begin position="249"/>
        <end position="1186"/>
    </location>
</feature>